<dbReference type="Gene3D" id="2.60.120.830">
    <property type="match status" value="1"/>
</dbReference>
<feature type="disulfide bond" evidence="16">
    <location>
        <begin position="479"/>
        <end position="506"/>
    </location>
</feature>
<keyword evidence="4" id="KW-0645">Protease</keyword>
<reference evidence="21" key="1">
    <citation type="submission" date="2021-01" db="UniProtKB">
        <authorList>
            <consortium name="EnsemblMetazoa"/>
        </authorList>
    </citation>
    <scope>IDENTIFICATION</scope>
</reference>
<sequence>MHLPSPCRTTAFWIVVSLPLCTAVFRDHRQKRFALDLEWFEVIHPRKVTADGTFLSHHLAHSAEPGSPSSTNDGRGSHHNDDSTVFSSLSSSEPHQHLRSRRNVHGSPASSNKDEEVYYELPIEGTNYHVMLRPNRYFVSPALVIERHRGVGNIAHSRLHLGSHKKHCHFSGKLRKFNGGYLSALAAISTCNGLTGLIQMEDADYLIEPLKGYNTTSPKGNWTTDEVSEPQPHLIYRRSAAFSQFNGRVSRPIGGPLIHDSFHKEHFEAGYRERMKYERRLRRKTSGAGIGSGPSRRRNKRSVSIERNVETLLVADRTMLDYYSNEDIETYLLTVLNMVSTLYHDASIGNAINVVLVKIILLESKEQEKMSQDEEILSSVSDEAELTLKSFCKWQRFVNPSDESHPNHHDVAVLVTRNNICTKGSQPCTTLGLAEVAGMCQPQRSCNVNEDSGLTLAYTIAHEMGHNFGMSHDGPHNGCQAPLGERQHVMAPHLNSDTSPLVWSNCSRQEITNFLDRDWGRCLDDEPLAHNFTFPVLPPGAMYDADHQCRLQYGSEAKYCDGIETLLESPITTTAHNIVLICLLSSRLAEKVSQPIQLTLILWSDNVNGTNYDRPTIIAIIIAPTLDMTEDFGSLFRLIFEVCQTLWCRLNNKCVTKMEPAAEGTVCDKNKWCYLGNCTEMGDRPEAIDGEWGSWSAWGECSRTCGGGVIHAERHCDNPAPAHGGRYCIGERKRYRMCNTEECPEGTPSFRAEQCASFNNLPYKGELFNWSPVSIPAAPCQLHCKPDGKFFSVMLRDTVIDGTPCLPGSRDVCINGRCRSVSCDWGIETSAQEDRCGICHGDGTQCSTVRQMFKTREGLGYAEIGRIPQGARNIRIEEVSESTNYIAIQGSDGEFYLNGEWFIQWSGEYPAAGTTLFYQREGEKELLHAPGPIKEDIIIYLLFQSENPGISIEYTLPQSNATRLPEFEWKYSDWTVCSVTCGGGYQESFAKCMEKEAGLVEDTHCAHAPKPKPVKRTCNIHQCPARWWTGPWQHCSATCGDQGRRKRTVLCVRSLGPDEQLALTDDRCAAVTKPHDLEPCPVTPLCPEDPNWITSEWSDTCRHSPCANQTRDVSCGQIEGCDNGTRPANIRICDPSECGRWNTGAWSECSESCGGGLQVRKVTCSGGNERCALSEQPASVRPCNKNPCPAEEEPSAPQPYDDTEDEERPQEVVEDSKSNLMIYPPGQRTEVQAPGTDPASSNPTWGPGDSQGSDGGREEARRQRVTLEDARYAWRASKWSKCTKGCGGGQRSRHVKCIDKVTQQEQPAETCYKHTRHLKPSDMAACNPEPCLDWEVDEWSKCSARCGNGTRERMVSCPVAHKCDTSLRPSAVMACHGGPCERWVSGAWSDCQGCGQNGTQRRSVQCVNHADNTPAESCSLADKPAQEQICEGAPCTTESEAAEFRVCVDELTYQECQNFKHLCDTKATPYFRLKCCHTCSLYLNRTFNE</sequence>
<keyword evidence="12 16" id="KW-1015">Disulfide bond</keyword>
<dbReference type="Pfam" id="PF19236">
    <property type="entry name" value="ADAMTS_CR_3"/>
    <property type="match status" value="1"/>
</dbReference>
<dbReference type="KEGG" id="vde:111254967"/>
<dbReference type="FunFam" id="2.20.100.10:FF:000005">
    <property type="entry name" value="ADAM metallopeptidase with thrombospondin type 1 motif 9"/>
    <property type="match status" value="1"/>
</dbReference>
<keyword evidence="15" id="KW-0106">Calcium</keyword>
<keyword evidence="9 15" id="KW-0862">Zinc</keyword>
<keyword evidence="2" id="KW-0964">Secreted</keyword>
<feature type="binding site" evidence="15">
    <location>
        <position position="525"/>
    </location>
    <ligand>
        <name>Ca(2+)</name>
        <dbReference type="ChEBI" id="CHEBI:29108"/>
        <label>1</label>
    </ligand>
</feature>
<dbReference type="InterPro" id="IPR024079">
    <property type="entry name" value="MetalloPept_cat_dom_sf"/>
</dbReference>
<feature type="disulfide bond" evidence="16">
    <location>
        <begin position="667"/>
        <end position="678"/>
    </location>
</feature>
<proteinExistence type="predicted"/>
<dbReference type="InParanoid" id="A0A7M7MJQ5"/>
<dbReference type="GO" id="GO:0006508">
    <property type="term" value="P:proteolysis"/>
    <property type="evidence" value="ECO:0007669"/>
    <property type="project" value="UniProtKB-KW"/>
</dbReference>
<keyword evidence="7" id="KW-0677">Repeat</keyword>
<keyword evidence="13" id="KW-0325">Glycoprotein</keyword>
<dbReference type="SUPFAM" id="SSF82895">
    <property type="entry name" value="TSP-1 type 1 repeat"/>
    <property type="match status" value="7"/>
</dbReference>
<keyword evidence="5 15" id="KW-0479">Metal-binding</keyword>
<feature type="domain" description="Peptidase M12B" evidence="20">
    <location>
        <begin position="307"/>
        <end position="527"/>
    </location>
</feature>
<organism evidence="21 22">
    <name type="scientific">Varroa destructor</name>
    <name type="common">Honeybee mite</name>
    <dbReference type="NCBI Taxonomy" id="109461"/>
    <lineage>
        <taxon>Eukaryota</taxon>
        <taxon>Metazoa</taxon>
        <taxon>Ecdysozoa</taxon>
        <taxon>Arthropoda</taxon>
        <taxon>Chelicerata</taxon>
        <taxon>Arachnida</taxon>
        <taxon>Acari</taxon>
        <taxon>Parasitiformes</taxon>
        <taxon>Mesostigmata</taxon>
        <taxon>Gamasina</taxon>
        <taxon>Dermanyssoidea</taxon>
        <taxon>Varroidae</taxon>
        <taxon>Varroa</taxon>
    </lineage>
</organism>
<dbReference type="InterPro" id="IPR000884">
    <property type="entry name" value="TSP1_rpt"/>
</dbReference>
<keyword evidence="22" id="KW-1185">Reference proteome</keyword>
<dbReference type="GO" id="GO:0030198">
    <property type="term" value="P:extracellular matrix organization"/>
    <property type="evidence" value="ECO:0007669"/>
    <property type="project" value="InterPro"/>
</dbReference>
<evidence type="ECO:0000256" key="18">
    <source>
        <dbReference type="SAM" id="MobiDB-lite"/>
    </source>
</evidence>
<dbReference type="PANTHER" id="PTHR13723">
    <property type="entry name" value="ADAMTS A DISINTEGRIN AND METALLOPROTEASE WITH THROMBOSPONDIN MOTIFS PROTEASE"/>
    <property type="match status" value="1"/>
</dbReference>
<evidence type="ECO:0000256" key="6">
    <source>
        <dbReference type="ARBA" id="ARBA00022729"/>
    </source>
</evidence>
<feature type="binding site" evidence="15 17">
    <location>
        <position position="472"/>
    </location>
    <ligand>
        <name>Zn(2+)</name>
        <dbReference type="ChEBI" id="CHEBI:29105"/>
        <note>catalytic</note>
    </ligand>
</feature>
<feature type="disulfide bond" evidence="16">
    <location>
        <begin position="701"/>
        <end position="738"/>
    </location>
</feature>
<dbReference type="SMART" id="SM00209">
    <property type="entry name" value="TSP1"/>
    <property type="match status" value="7"/>
</dbReference>
<dbReference type="GeneID" id="111254967"/>
<dbReference type="GO" id="GO:0004222">
    <property type="term" value="F:metalloendopeptidase activity"/>
    <property type="evidence" value="ECO:0007669"/>
    <property type="project" value="InterPro"/>
</dbReference>
<evidence type="ECO:0000256" key="10">
    <source>
        <dbReference type="ARBA" id="ARBA00022869"/>
    </source>
</evidence>
<keyword evidence="10" id="KW-0084">Basement membrane</keyword>
<evidence type="ECO:0000256" key="8">
    <source>
        <dbReference type="ARBA" id="ARBA00022801"/>
    </source>
</evidence>
<evidence type="ECO:0000313" key="21">
    <source>
        <dbReference type="EnsemblMetazoa" id="XP_022672213"/>
    </source>
</evidence>
<dbReference type="FunFam" id="2.60.120.830:FF:000001">
    <property type="entry name" value="A disintegrin and metalloproteinase with thrombospondin motifs 1"/>
    <property type="match status" value="1"/>
</dbReference>
<dbReference type="InterPro" id="IPR013273">
    <property type="entry name" value="ADAMTS/ADAMTS-like"/>
</dbReference>
<evidence type="ECO:0000256" key="12">
    <source>
        <dbReference type="ARBA" id="ARBA00023157"/>
    </source>
</evidence>
<dbReference type="InterPro" id="IPR002870">
    <property type="entry name" value="Peptidase_M12B_N"/>
</dbReference>
<comment type="subcellular location">
    <subcellularLocation>
        <location evidence="1">Secreted</location>
        <location evidence="1">Extracellular space</location>
        <location evidence="1">Extracellular matrix</location>
        <location evidence="1">Basement membrane</location>
    </subcellularLocation>
</comment>
<evidence type="ECO:0000256" key="5">
    <source>
        <dbReference type="ARBA" id="ARBA00022723"/>
    </source>
</evidence>
<feature type="chain" id="PRO_5029749806" description="Peptidase M12B domain-containing protein" evidence="19">
    <location>
        <begin position="24"/>
        <end position="1489"/>
    </location>
</feature>
<feature type="binding site" evidence="15">
    <location>
        <position position="310"/>
    </location>
    <ligand>
        <name>Ca(2+)</name>
        <dbReference type="ChEBI" id="CHEBI:29108"/>
        <label>1</label>
    </ligand>
</feature>
<keyword evidence="8" id="KW-0378">Hydrolase</keyword>
<feature type="region of interest" description="Disordered" evidence="18">
    <location>
        <begin position="59"/>
        <end position="112"/>
    </location>
</feature>
<dbReference type="Pfam" id="PF01562">
    <property type="entry name" value="Pep_M12B_propep"/>
    <property type="match status" value="1"/>
</dbReference>
<dbReference type="InterPro" id="IPR045371">
    <property type="entry name" value="ADAMTS_CR_3"/>
</dbReference>
<dbReference type="Pfam" id="PF05986">
    <property type="entry name" value="ADAMTS_spacer1"/>
    <property type="match status" value="1"/>
</dbReference>
<dbReference type="Pfam" id="PF01421">
    <property type="entry name" value="Reprolysin"/>
    <property type="match status" value="1"/>
</dbReference>
<dbReference type="FunFam" id="3.40.390.10:FF:000001">
    <property type="entry name" value="A disintegrin and metalloproteinase with thrombospondin motifs 1"/>
    <property type="match status" value="1"/>
</dbReference>
<feature type="disulfide bond" evidence="16">
    <location>
        <begin position="549"/>
        <end position="648"/>
    </location>
</feature>
<dbReference type="GO" id="GO:0046872">
    <property type="term" value="F:metal ion binding"/>
    <property type="evidence" value="ECO:0007669"/>
    <property type="project" value="UniProtKB-KW"/>
</dbReference>
<evidence type="ECO:0000256" key="19">
    <source>
        <dbReference type="SAM" id="SignalP"/>
    </source>
</evidence>
<name>A0A7M7MJQ5_VARDE</name>
<evidence type="ECO:0000256" key="16">
    <source>
        <dbReference type="PIRSR" id="PIRSR613273-3"/>
    </source>
</evidence>
<dbReference type="Pfam" id="PF00090">
    <property type="entry name" value="TSP_1"/>
    <property type="match status" value="1"/>
</dbReference>
<dbReference type="InterPro" id="IPR001590">
    <property type="entry name" value="Peptidase_M12B"/>
</dbReference>
<dbReference type="InterPro" id="IPR041645">
    <property type="entry name" value="ADAMTS_CR_2"/>
</dbReference>
<dbReference type="OMA" id="YGLHHPV"/>
<evidence type="ECO:0000256" key="17">
    <source>
        <dbReference type="PROSITE-ProRule" id="PRU00276"/>
    </source>
</evidence>
<feature type="disulfide bond" evidence="16">
    <location>
        <begin position="643"/>
        <end position="673"/>
    </location>
</feature>
<feature type="binding site" evidence="15">
    <location>
        <position position="525"/>
    </location>
    <ligand>
        <name>Ca(2+)</name>
        <dbReference type="ChEBI" id="CHEBI:29108"/>
        <label>2</label>
    </ligand>
</feature>
<feature type="disulfide bond" evidence="16">
    <location>
        <begin position="560"/>
        <end position="654"/>
    </location>
</feature>
<feature type="disulfide bond" evidence="16">
    <location>
        <begin position="716"/>
        <end position="728"/>
    </location>
</feature>
<dbReference type="RefSeq" id="XP_022672213.1">
    <property type="nucleotide sequence ID" value="XM_022816478.1"/>
</dbReference>
<dbReference type="InterPro" id="IPR036383">
    <property type="entry name" value="TSP1_rpt_sf"/>
</dbReference>
<feature type="binding site" evidence="15">
    <location>
        <position position="310"/>
    </location>
    <ligand>
        <name>Ca(2+)</name>
        <dbReference type="ChEBI" id="CHEBI:29108"/>
        <label>2</label>
    </ligand>
</feature>
<protein>
    <recommendedName>
        <fullName evidence="20">Peptidase M12B domain-containing protein</fullName>
    </recommendedName>
</protein>
<dbReference type="Gene3D" id="2.20.100.10">
    <property type="entry name" value="Thrombospondin type-1 (TSP1) repeat"/>
    <property type="match status" value="6"/>
</dbReference>
<dbReference type="CDD" id="cd04273">
    <property type="entry name" value="ZnMc_ADAMTS_like"/>
    <property type="match status" value="1"/>
</dbReference>
<evidence type="ECO:0000256" key="3">
    <source>
        <dbReference type="ARBA" id="ARBA00022530"/>
    </source>
</evidence>
<feature type="compositionally biased region" description="Basic and acidic residues" evidence="18">
    <location>
        <begin position="1255"/>
        <end position="1264"/>
    </location>
</feature>
<evidence type="ECO:0000256" key="11">
    <source>
        <dbReference type="ARBA" id="ARBA00023049"/>
    </source>
</evidence>
<dbReference type="SUPFAM" id="SSF55486">
    <property type="entry name" value="Metalloproteases ('zincins'), catalytic domain"/>
    <property type="match status" value="1"/>
</dbReference>
<dbReference type="PROSITE" id="PS50215">
    <property type="entry name" value="ADAM_MEPRO"/>
    <property type="match status" value="1"/>
</dbReference>
<dbReference type="Proteomes" id="UP000594260">
    <property type="component" value="Unplaced"/>
</dbReference>
<comment type="cofactor">
    <cofactor evidence="15">
        <name>Zn(2+)</name>
        <dbReference type="ChEBI" id="CHEBI:29105"/>
    </cofactor>
    <text evidence="15">Binds 1 zinc ion per subunit.</text>
</comment>
<feature type="binding site" evidence="15 17">
    <location>
        <position position="462"/>
    </location>
    <ligand>
        <name>Zn(2+)</name>
        <dbReference type="ChEBI" id="CHEBI:29105"/>
        <note>catalytic</note>
    </ligand>
</feature>
<dbReference type="OrthoDB" id="412680at2759"/>
<keyword evidence="11" id="KW-0482">Metalloprotease</keyword>
<feature type="disulfide bond" evidence="16">
    <location>
        <begin position="705"/>
        <end position="743"/>
    </location>
</feature>
<dbReference type="GO" id="GO:0005604">
    <property type="term" value="C:basement membrane"/>
    <property type="evidence" value="ECO:0007669"/>
    <property type="project" value="UniProtKB-SubCell"/>
</dbReference>
<evidence type="ECO:0000256" key="4">
    <source>
        <dbReference type="ARBA" id="ARBA00022670"/>
    </source>
</evidence>
<evidence type="ECO:0000256" key="2">
    <source>
        <dbReference type="ARBA" id="ARBA00022525"/>
    </source>
</evidence>
<evidence type="ECO:0000259" key="20">
    <source>
        <dbReference type="PROSITE" id="PS50215"/>
    </source>
</evidence>
<feature type="disulfide bond" evidence="16">
    <location>
        <begin position="440"/>
        <end position="522"/>
    </location>
</feature>
<evidence type="ECO:0000256" key="14">
    <source>
        <dbReference type="PIRSR" id="PIRSR613273-1"/>
    </source>
</evidence>
<evidence type="ECO:0000256" key="13">
    <source>
        <dbReference type="ARBA" id="ARBA00023180"/>
    </source>
</evidence>
<dbReference type="EnsemblMetazoa" id="XM_022816478">
    <property type="protein sequence ID" value="XP_022672213"/>
    <property type="gene ID" value="LOC111254967"/>
</dbReference>
<dbReference type="FunFam" id="2.20.100.10:FF:000006">
    <property type="entry name" value="A disintegrin and metalloproteinase with thrombospondin motifs 1"/>
    <property type="match status" value="1"/>
</dbReference>
<evidence type="ECO:0000256" key="7">
    <source>
        <dbReference type="ARBA" id="ARBA00022737"/>
    </source>
</evidence>
<keyword evidence="3" id="KW-0272">Extracellular matrix</keyword>
<dbReference type="Pfam" id="PF17771">
    <property type="entry name" value="ADAMTS_CR_2"/>
    <property type="match status" value="1"/>
</dbReference>
<evidence type="ECO:0000256" key="9">
    <source>
        <dbReference type="ARBA" id="ARBA00022833"/>
    </source>
</evidence>
<comment type="caution">
    <text evidence="17">Lacks conserved residue(s) required for the propagation of feature annotation.</text>
</comment>
<feature type="disulfide bond" evidence="16">
    <location>
        <begin position="392"/>
        <end position="446"/>
    </location>
</feature>
<feature type="signal peptide" evidence="19">
    <location>
        <begin position="1"/>
        <end position="23"/>
    </location>
</feature>
<accession>A0A7M7MJQ5</accession>
<feature type="region of interest" description="Disordered" evidence="18">
    <location>
        <begin position="282"/>
        <end position="302"/>
    </location>
</feature>
<dbReference type="InterPro" id="IPR050439">
    <property type="entry name" value="ADAMTS_ADAMTS-like"/>
</dbReference>
<dbReference type="Gene3D" id="3.40.1620.60">
    <property type="match status" value="1"/>
</dbReference>
<feature type="disulfide bond" evidence="16">
    <location>
        <begin position="421"/>
        <end position="428"/>
    </location>
</feature>
<feature type="binding site" evidence="15">
    <location>
        <position position="522"/>
    </location>
    <ligand>
        <name>Ca(2+)</name>
        <dbReference type="ChEBI" id="CHEBI:29108"/>
        <label>1</label>
    </ligand>
</feature>
<dbReference type="PANTHER" id="PTHR13723:SF200">
    <property type="entry name" value="ADAM METALLOPEPTIDASE WITH THROMBOSPONDIN TYPE 1 MOTIF B, ISOFORM B"/>
    <property type="match status" value="1"/>
</dbReference>
<feature type="region of interest" description="Disordered" evidence="18">
    <location>
        <begin position="1176"/>
        <end position="1264"/>
    </location>
</feature>
<dbReference type="PRINTS" id="PR01857">
    <property type="entry name" value="ADAMTSFAMILY"/>
</dbReference>
<dbReference type="FunCoup" id="A0A7M7MJQ5">
    <property type="interactions" value="15"/>
</dbReference>
<evidence type="ECO:0000256" key="1">
    <source>
        <dbReference type="ARBA" id="ARBA00004302"/>
    </source>
</evidence>
<dbReference type="InterPro" id="IPR010294">
    <property type="entry name" value="ADAMTS_spacer1"/>
</dbReference>
<evidence type="ECO:0000256" key="15">
    <source>
        <dbReference type="PIRSR" id="PIRSR613273-2"/>
    </source>
</evidence>
<evidence type="ECO:0000313" key="22">
    <source>
        <dbReference type="Proteomes" id="UP000594260"/>
    </source>
</evidence>
<dbReference type="Gene3D" id="3.40.390.10">
    <property type="entry name" value="Collagenase (Catalytic Domain)"/>
    <property type="match status" value="1"/>
</dbReference>
<keyword evidence="6 19" id="KW-0732">Signal</keyword>
<feature type="binding site" evidence="15 17">
    <location>
        <position position="466"/>
    </location>
    <ligand>
        <name>Zn(2+)</name>
        <dbReference type="ChEBI" id="CHEBI:29105"/>
        <note>catalytic</note>
    </ligand>
</feature>
<dbReference type="PROSITE" id="PS50092">
    <property type="entry name" value="TSP1"/>
    <property type="match status" value="7"/>
</dbReference>
<feature type="active site" evidence="14 17">
    <location>
        <position position="463"/>
    </location>
</feature>
<feature type="binding site" evidence="15">
    <location>
        <position position="410"/>
    </location>
    <ligand>
        <name>Ca(2+)</name>
        <dbReference type="ChEBI" id="CHEBI:29108"/>
        <label>1</label>
    </ligand>
</feature>
<dbReference type="Pfam" id="PF19030">
    <property type="entry name" value="TSP1_ADAMTS"/>
    <property type="match status" value="6"/>
</dbReference>